<dbReference type="GO" id="GO:0005886">
    <property type="term" value="C:plasma membrane"/>
    <property type="evidence" value="ECO:0007669"/>
    <property type="project" value="TreeGrafter"/>
</dbReference>
<accession>A0A1G2Q710</accession>
<keyword evidence="1" id="KW-1003">Cell membrane</keyword>
<evidence type="ECO:0000256" key="7">
    <source>
        <dbReference type="ARBA" id="ARBA00023136"/>
    </source>
</evidence>
<evidence type="ECO:0000256" key="3">
    <source>
        <dbReference type="ARBA" id="ARBA00022679"/>
    </source>
</evidence>
<dbReference type="GO" id="GO:0099621">
    <property type="term" value="F:undecaprenyl-phosphate 4-deoxy-4-formamido-L-arabinose transferase activity"/>
    <property type="evidence" value="ECO:0007669"/>
    <property type="project" value="TreeGrafter"/>
</dbReference>
<evidence type="ECO:0000256" key="4">
    <source>
        <dbReference type="ARBA" id="ARBA00022692"/>
    </source>
</evidence>
<organism evidence="10 11">
    <name type="scientific">Candidatus Veblenbacteria bacterium RIFOXYC1_FULL_42_9</name>
    <dbReference type="NCBI Taxonomy" id="1802427"/>
    <lineage>
        <taxon>Bacteria</taxon>
        <taxon>Candidatus Vebleniibacteriota</taxon>
    </lineage>
</organism>
<name>A0A1G2Q710_9BACT</name>
<dbReference type="PANTHER" id="PTHR48090:SF3">
    <property type="entry name" value="UNDECAPRENYL-PHOSPHATE 4-DEOXY-4-FORMAMIDO-L-ARABINOSE TRANSFERASE"/>
    <property type="match status" value="1"/>
</dbReference>
<evidence type="ECO:0000313" key="10">
    <source>
        <dbReference type="EMBL" id="OHA55919.1"/>
    </source>
</evidence>
<comment type="caution">
    <text evidence="10">The sequence shown here is derived from an EMBL/GenBank/DDBJ whole genome shotgun (WGS) entry which is preliminary data.</text>
</comment>
<dbReference type="AlphaFoldDB" id="A0A1G2Q710"/>
<evidence type="ECO:0000256" key="2">
    <source>
        <dbReference type="ARBA" id="ARBA00022676"/>
    </source>
</evidence>
<feature type="transmembrane region" description="Helical" evidence="8">
    <location>
        <begin position="269"/>
        <end position="289"/>
    </location>
</feature>
<dbReference type="CDD" id="cd04187">
    <property type="entry name" value="DPM1_like_bac"/>
    <property type="match status" value="1"/>
</dbReference>
<dbReference type="Proteomes" id="UP000178199">
    <property type="component" value="Unassembled WGS sequence"/>
</dbReference>
<evidence type="ECO:0000256" key="1">
    <source>
        <dbReference type="ARBA" id="ARBA00022475"/>
    </source>
</evidence>
<dbReference type="EMBL" id="MHTD01000019">
    <property type="protein sequence ID" value="OHA55919.1"/>
    <property type="molecule type" value="Genomic_DNA"/>
</dbReference>
<keyword evidence="3 10" id="KW-0808">Transferase</keyword>
<dbReference type="Pfam" id="PF00535">
    <property type="entry name" value="Glycos_transf_2"/>
    <property type="match status" value="1"/>
</dbReference>
<proteinExistence type="predicted"/>
<dbReference type="InterPro" id="IPR001173">
    <property type="entry name" value="Glyco_trans_2-like"/>
</dbReference>
<dbReference type="GO" id="GO:0009103">
    <property type="term" value="P:lipopolysaccharide biosynthetic process"/>
    <property type="evidence" value="ECO:0007669"/>
    <property type="project" value="UniProtKB-KW"/>
</dbReference>
<dbReference type="InterPro" id="IPR050256">
    <property type="entry name" value="Glycosyltransferase_2"/>
</dbReference>
<evidence type="ECO:0000259" key="9">
    <source>
        <dbReference type="Pfam" id="PF00535"/>
    </source>
</evidence>
<sequence>MSPPTRELSVVVPLLNESESLAGLCDGLRKKLDGKIDYEIVFVDDGSRDNSWKVITDLYHEYDNIKAVSFRSNRGKSYSLAAGFIEASGKIIVTMDADLQDEPADILRMVDKINEGYDVVAGWKHRKASLFRLILTKIFNFSVRATTGIKLHDFNCSLKVYRSEVVRNIKLYGELHRFLPVLASWQGFRVTEIKVANYERRYGRSKYGLARIWRGFFDLASIVFIVRYGKKPLHVFGGLGMLFFTIGFIVDLYMTMLRFQGEKIGDRPLFMLGTMMIVLGVQFFTMGLLGESINYSFSDSRESRNFYREVLKHDDQ</sequence>
<dbReference type="PANTHER" id="PTHR48090">
    <property type="entry name" value="UNDECAPRENYL-PHOSPHATE 4-DEOXY-4-FORMAMIDO-L-ARABINOSE TRANSFERASE-RELATED"/>
    <property type="match status" value="1"/>
</dbReference>
<gene>
    <name evidence="10" type="ORF">A2429_01210</name>
</gene>
<keyword evidence="7 8" id="KW-0472">Membrane</keyword>
<feature type="domain" description="Glycosyltransferase 2-like" evidence="9">
    <location>
        <begin position="9"/>
        <end position="168"/>
    </location>
</feature>
<dbReference type="Gene3D" id="3.90.550.10">
    <property type="entry name" value="Spore Coat Polysaccharide Biosynthesis Protein SpsA, Chain A"/>
    <property type="match status" value="1"/>
</dbReference>
<protein>
    <submittedName>
        <fullName evidence="10">Glycosyl transferase family 2</fullName>
    </submittedName>
</protein>
<keyword evidence="4 8" id="KW-0812">Transmembrane</keyword>
<keyword evidence="6 8" id="KW-1133">Transmembrane helix</keyword>
<keyword evidence="5" id="KW-0448">Lipopolysaccharide biosynthesis</keyword>
<keyword evidence="2" id="KW-0328">Glycosyltransferase</keyword>
<evidence type="ECO:0000256" key="5">
    <source>
        <dbReference type="ARBA" id="ARBA00022985"/>
    </source>
</evidence>
<reference evidence="10 11" key="1">
    <citation type="journal article" date="2016" name="Nat. Commun.">
        <title>Thousands of microbial genomes shed light on interconnected biogeochemical processes in an aquifer system.</title>
        <authorList>
            <person name="Anantharaman K."/>
            <person name="Brown C.T."/>
            <person name="Hug L.A."/>
            <person name="Sharon I."/>
            <person name="Castelle C.J."/>
            <person name="Probst A.J."/>
            <person name="Thomas B.C."/>
            <person name="Singh A."/>
            <person name="Wilkins M.J."/>
            <person name="Karaoz U."/>
            <person name="Brodie E.L."/>
            <person name="Williams K.H."/>
            <person name="Hubbard S.S."/>
            <person name="Banfield J.F."/>
        </authorList>
    </citation>
    <scope>NUCLEOTIDE SEQUENCE [LARGE SCALE GENOMIC DNA]</scope>
</reference>
<feature type="transmembrane region" description="Helical" evidence="8">
    <location>
        <begin position="235"/>
        <end position="257"/>
    </location>
</feature>
<evidence type="ECO:0000313" key="11">
    <source>
        <dbReference type="Proteomes" id="UP000178199"/>
    </source>
</evidence>
<dbReference type="InterPro" id="IPR029044">
    <property type="entry name" value="Nucleotide-diphossugar_trans"/>
</dbReference>
<evidence type="ECO:0000256" key="6">
    <source>
        <dbReference type="ARBA" id="ARBA00022989"/>
    </source>
</evidence>
<evidence type="ECO:0000256" key="8">
    <source>
        <dbReference type="SAM" id="Phobius"/>
    </source>
</evidence>
<dbReference type="SUPFAM" id="SSF53448">
    <property type="entry name" value="Nucleotide-diphospho-sugar transferases"/>
    <property type="match status" value="1"/>
</dbReference>